<evidence type="ECO:0000313" key="3">
    <source>
        <dbReference type="EMBL" id="MBW5481083.1"/>
    </source>
</evidence>
<dbReference type="Proteomes" id="UP000812013">
    <property type="component" value="Unassembled WGS sequence"/>
</dbReference>
<comment type="caution">
    <text evidence="3">The sequence shown here is derived from an EMBL/GenBank/DDBJ whole genome shotgun (WGS) entry which is preliminary data.</text>
</comment>
<dbReference type="CDD" id="cd00093">
    <property type="entry name" value="HTH_XRE"/>
    <property type="match status" value="1"/>
</dbReference>
<evidence type="ECO:0000313" key="4">
    <source>
        <dbReference type="Proteomes" id="UP000812013"/>
    </source>
</evidence>
<organism evidence="3 4">
    <name type="scientific">Streptomyces bambusae</name>
    <dbReference type="NCBI Taxonomy" id="1550616"/>
    <lineage>
        <taxon>Bacteria</taxon>
        <taxon>Bacillati</taxon>
        <taxon>Actinomycetota</taxon>
        <taxon>Actinomycetes</taxon>
        <taxon>Kitasatosporales</taxon>
        <taxon>Streptomycetaceae</taxon>
        <taxon>Streptomyces</taxon>
    </lineage>
</organism>
<feature type="domain" description="HTH cro/C1-type" evidence="2">
    <location>
        <begin position="42"/>
        <end position="96"/>
    </location>
</feature>
<gene>
    <name evidence="3" type="ORF">GPJ59_04075</name>
</gene>
<dbReference type="InterPro" id="IPR043917">
    <property type="entry name" value="DUF5753"/>
</dbReference>
<feature type="region of interest" description="Disordered" evidence="1">
    <location>
        <begin position="309"/>
        <end position="329"/>
    </location>
</feature>
<dbReference type="PROSITE" id="PS50943">
    <property type="entry name" value="HTH_CROC1"/>
    <property type="match status" value="1"/>
</dbReference>
<sequence length="329" mass="36882">MHNASCRCRRWGRGGLREALSWRCTLVTGSPTVRRRRLGAELRQLRRAAGMTSLQVAKHLLVSQPKISLIETGRRPINPRDVRDLCRLYGVHDEDVVDSLMRMAKESARQGWWVACGDVPYGVYIGLETEAASVHTFEPLLVPGLLQTQEYAAAVIAETIPCPPVEQAAARLDVRLRRQHRAHHPARPLRLWTVLDESVLRRIVGSREIMRQQLEHLNSLGAQPHITVQVLPHSAGAHPGLTGQFSILTFPDTDAGVVYLERFTSDLYLEKHVDREPYHIMYDHLQAQALNAVDSRHFIEDVIKTYTDSPSERAESNGSGLRRGAGPGA</sequence>
<keyword evidence="4" id="KW-1185">Reference proteome</keyword>
<dbReference type="InterPro" id="IPR001387">
    <property type="entry name" value="Cro/C1-type_HTH"/>
</dbReference>
<dbReference type="Gene3D" id="1.10.260.40">
    <property type="entry name" value="lambda repressor-like DNA-binding domains"/>
    <property type="match status" value="1"/>
</dbReference>
<dbReference type="InterPro" id="IPR010982">
    <property type="entry name" value="Lambda_DNA-bd_dom_sf"/>
</dbReference>
<protein>
    <submittedName>
        <fullName evidence="3">Helix-turn-helix domain-containing protein</fullName>
    </submittedName>
</protein>
<dbReference type="SMART" id="SM00530">
    <property type="entry name" value="HTH_XRE"/>
    <property type="match status" value="1"/>
</dbReference>
<name>A0ABS6Z1F9_9ACTN</name>
<reference evidence="3 4" key="1">
    <citation type="submission" date="2019-12" db="EMBL/GenBank/DDBJ databases">
        <title>Genome sequence of Streptomyces bambusae.</title>
        <authorList>
            <person name="Bansal K."/>
            <person name="Choksket S."/>
            <person name="Korpole S."/>
            <person name="Patil P.B."/>
        </authorList>
    </citation>
    <scope>NUCLEOTIDE SEQUENCE [LARGE SCALE GENOMIC DNA]</scope>
    <source>
        <strain evidence="3 4">SK60</strain>
    </source>
</reference>
<dbReference type="Pfam" id="PF13560">
    <property type="entry name" value="HTH_31"/>
    <property type="match status" value="1"/>
</dbReference>
<proteinExistence type="predicted"/>
<dbReference type="EMBL" id="WTFF01000013">
    <property type="protein sequence ID" value="MBW5481083.1"/>
    <property type="molecule type" value="Genomic_DNA"/>
</dbReference>
<dbReference type="SUPFAM" id="SSF47413">
    <property type="entry name" value="lambda repressor-like DNA-binding domains"/>
    <property type="match status" value="1"/>
</dbReference>
<dbReference type="Pfam" id="PF19054">
    <property type="entry name" value="DUF5753"/>
    <property type="match status" value="1"/>
</dbReference>
<evidence type="ECO:0000256" key="1">
    <source>
        <dbReference type="SAM" id="MobiDB-lite"/>
    </source>
</evidence>
<evidence type="ECO:0000259" key="2">
    <source>
        <dbReference type="PROSITE" id="PS50943"/>
    </source>
</evidence>
<accession>A0ABS6Z1F9</accession>